<reference evidence="1" key="1">
    <citation type="submission" date="2013-04" db="EMBL/GenBank/DDBJ databases">
        <title>The Genome Sequence of Fonticula alba ATCC 38817.</title>
        <authorList>
            <consortium name="The Broad Institute Genomics Platform"/>
            <person name="Russ C."/>
            <person name="Cuomo C."/>
            <person name="Burger G."/>
            <person name="Gray M.W."/>
            <person name="Holland P.W.H."/>
            <person name="King N."/>
            <person name="Lang F.B.F."/>
            <person name="Roger A.J."/>
            <person name="Ruiz-Trillo I."/>
            <person name="Brown M."/>
            <person name="Walker B."/>
            <person name="Young S."/>
            <person name="Zeng Q."/>
            <person name="Gargeya S."/>
            <person name="Fitzgerald M."/>
            <person name="Haas B."/>
            <person name="Abouelleil A."/>
            <person name="Allen A.W."/>
            <person name="Alvarado L."/>
            <person name="Arachchi H.M."/>
            <person name="Berlin A.M."/>
            <person name="Chapman S.B."/>
            <person name="Gainer-Dewar J."/>
            <person name="Goldberg J."/>
            <person name="Griggs A."/>
            <person name="Gujja S."/>
            <person name="Hansen M."/>
            <person name="Howarth C."/>
            <person name="Imamovic A."/>
            <person name="Ireland A."/>
            <person name="Larimer J."/>
            <person name="McCowan C."/>
            <person name="Murphy C."/>
            <person name="Pearson M."/>
            <person name="Poon T.W."/>
            <person name="Priest M."/>
            <person name="Roberts A."/>
            <person name="Saif S."/>
            <person name="Shea T."/>
            <person name="Sisk P."/>
            <person name="Sykes S."/>
            <person name="Wortman J."/>
            <person name="Nusbaum C."/>
            <person name="Birren B."/>
        </authorList>
    </citation>
    <scope>NUCLEOTIDE SEQUENCE [LARGE SCALE GENOMIC DNA]</scope>
    <source>
        <strain evidence="1">ATCC 38817</strain>
    </source>
</reference>
<evidence type="ECO:0000313" key="1">
    <source>
        <dbReference type="EMBL" id="KCV69227.1"/>
    </source>
</evidence>
<protein>
    <submittedName>
        <fullName evidence="1">Uncharacterized protein</fullName>
    </submittedName>
</protein>
<dbReference type="RefSeq" id="XP_009496798.1">
    <property type="nucleotide sequence ID" value="XM_009498523.1"/>
</dbReference>
<name>A0A058Z6R4_FONAL</name>
<keyword evidence="2" id="KW-1185">Reference proteome</keyword>
<sequence length="118" mass="12803">MLLSPPPPPPPQTYRRHLSFPPVILPPLSLSLLPERGCSVFAFFFPTQTTPPPAGGQSRSHVARPLPWSGRDAKGHMYATTFPPPLLLLYLSRGAASPYGALSQTALPLFLALSFPQM</sequence>
<dbReference type="GeneID" id="20529369"/>
<proteinExistence type="predicted"/>
<organism evidence="1">
    <name type="scientific">Fonticula alba</name>
    <name type="common">Slime mold</name>
    <dbReference type="NCBI Taxonomy" id="691883"/>
    <lineage>
        <taxon>Eukaryota</taxon>
        <taxon>Rotosphaerida</taxon>
        <taxon>Fonticulaceae</taxon>
        <taxon>Fonticula</taxon>
    </lineage>
</organism>
<dbReference type="AlphaFoldDB" id="A0A058Z6R4"/>
<evidence type="ECO:0000313" key="2">
    <source>
        <dbReference type="Proteomes" id="UP000030693"/>
    </source>
</evidence>
<accession>A0A058Z6R4</accession>
<dbReference type="EMBL" id="KB932207">
    <property type="protein sequence ID" value="KCV69227.1"/>
    <property type="molecule type" value="Genomic_DNA"/>
</dbReference>
<dbReference type="Proteomes" id="UP000030693">
    <property type="component" value="Unassembled WGS sequence"/>
</dbReference>
<gene>
    <name evidence="1" type="ORF">H696_04644</name>
</gene>